<organism evidence="9 10">
    <name type="scientific">Microbacterium algihabitans</name>
    <dbReference type="NCBI Taxonomy" id="3075992"/>
    <lineage>
        <taxon>Bacteria</taxon>
        <taxon>Bacillati</taxon>
        <taxon>Actinomycetota</taxon>
        <taxon>Actinomycetes</taxon>
        <taxon>Micrococcales</taxon>
        <taxon>Microbacteriaceae</taxon>
        <taxon>Microbacterium</taxon>
    </lineage>
</organism>
<dbReference type="Proteomes" id="UP001256673">
    <property type="component" value="Unassembled WGS sequence"/>
</dbReference>
<dbReference type="InterPro" id="IPR038081">
    <property type="entry name" value="CalX-like_sf"/>
</dbReference>
<reference evidence="9 10" key="1">
    <citation type="submission" date="2023-09" db="EMBL/GenBank/DDBJ databases">
        <title>Microbacterium fusihabitans sp. nov., Microbacterium phycihabitans sp. nov., and Microbacterium cervinum sp. nov., isolated from dried seaweeds of beach.</title>
        <authorList>
            <person name="Lee S.D."/>
        </authorList>
    </citation>
    <scope>NUCLEOTIDE SEQUENCE [LARGE SCALE GENOMIC DNA]</scope>
    <source>
        <strain evidence="9 10">KSW2-21</strain>
    </source>
</reference>
<keyword evidence="6" id="KW-1133">Transmembrane helix</keyword>
<dbReference type="PROSITE" id="PS51762">
    <property type="entry name" value="GH16_2"/>
    <property type="match status" value="1"/>
</dbReference>
<gene>
    <name evidence="9" type="ORF">RWH43_12485</name>
</gene>
<dbReference type="InterPro" id="IPR003644">
    <property type="entry name" value="Calx_beta"/>
</dbReference>
<dbReference type="Gene3D" id="2.60.120.200">
    <property type="match status" value="1"/>
</dbReference>
<comment type="similarity">
    <text evidence="1">Belongs to the glycosyl hydrolase 16 family.</text>
</comment>
<dbReference type="Pfam" id="PF00722">
    <property type="entry name" value="Glyco_hydro_16"/>
    <property type="match status" value="1"/>
</dbReference>
<dbReference type="Gene3D" id="2.60.120.430">
    <property type="entry name" value="Galactose-binding lectin"/>
    <property type="match status" value="3"/>
</dbReference>
<dbReference type="SUPFAM" id="SSF49899">
    <property type="entry name" value="Concanavalin A-like lectins/glucanases"/>
    <property type="match status" value="1"/>
</dbReference>
<dbReference type="InterPro" id="IPR013320">
    <property type="entry name" value="ConA-like_dom_sf"/>
</dbReference>
<dbReference type="Gene3D" id="2.60.40.2030">
    <property type="match status" value="1"/>
</dbReference>
<feature type="region of interest" description="Disordered" evidence="5">
    <location>
        <begin position="211"/>
        <end position="235"/>
    </location>
</feature>
<feature type="chain" id="PRO_5046589999" evidence="7">
    <location>
        <begin position="34"/>
        <end position="1056"/>
    </location>
</feature>
<evidence type="ECO:0000256" key="3">
    <source>
        <dbReference type="ARBA" id="ARBA00022737"/>
    </source>
</evidence>
<evidence type="ECO:0000256" key="6">
    <source>
        <dbReference type="SAM" id="Phobius"/>
    </source>
</evidence>
<keyword evidence="4" id="KW-0106">Calcium</keyword>
<keyword evidence="3" id="KW-0677">Repeat</keyword>
<evidence type="ECO:0000259" key="8">
    <source>
        <dbReference type="PROSITE" id="PS51762"/>
    </source>
</evidence>
<dbReference type="EMBL" id="JAWDIU010000004">
    <property type="protein sequence ID" value="MDU0327575.1"/>
    <property type="molecule type" value="Genomic_DNA"/>
</dbReference>
<sequence>MTVTPRPLWSRGFAVAALTGFVATGLAPTAAQADDDTVDTLYSFEDGTSDHVQWGAAGAGVERLADSGLASFSSAPNAAVLSYGFDLGLDPHYGGIGFEYTGSRPAQNWSASDGVQFWLHSDGSGSSIQVEIVDATSATATVGDRWDTVVPLGSAGWHLVRIPFSQFSYATDHQDAGAPNDGTLDLSFVRGLLFPANSGAATVKLDEIGLYTGASDPTDPTDPTDPDEGGTAPTGRVIEDFESDLRRGDPSAVPALGWFTAQGAGNVPTFDRVADAERPSAAADNDVLDVGFDTRSWAVLVDAFTPDGQTWVPQDWSAFTGVGFWMKGTGSGAPLFFDLIDNRNPDSTVDDAERFSTRFVDDVAGWRFIELPFADFTRKNIGNGAPDDGLTLTDVHGFGIGVEQSSPVVAPDLRFDDVTLFGTADPNRPIAVNPARAVFTVEEGADAQVGVRLSRTSDTDVTVSWRTEAATERTSTEDLPATPDRDYVSGSGTVTIPAGSREATITVPTIDDGKDEVDETFLVRFSDAVDAQLGTVPVARVSITDNDAPVDGLIDDFENGTTGLDGLGEAGLATREIAASAPDAYPGQDSFENVLDVTGAGGYAHRFAQPQDWSAKNGLGFWYDGRGDGSRVTVGLDDGAGAGAAAQGSPEDWVLQWSDEFDGAAGTPADPRYWTYETGGWGWGNDELQYYTDSTENAAHDGNGNMVITTRAVDDPAASGLSCWYGPCKYTSARLITEDKYTFQHGRVEVRAKMPDGEAGIWPAIWSLGDDFREVGWPQTGEIDIMEYVGKLPTEIFGTIHGPGYSGGQSFGGTHDFGTDLSNQWLTFSVEWEQGQIRWYVQRDGGERILFHTATPQDVAPNEWVYEHPFFLLMNMAVGGNFGGALSSDLTFPQELAVDYIRVYQAPDAAERFETTFVDDQAGWRWVELPFAGFSRAGEQPEGAADDGLGLTAVTGYQVEVAGTASTGPVSIDRVRLLNAISATGGSGTTTAAETTTPTAVRASTVTASAAAVGTAAPAALASTGAESPLGGLAVAAALLGVGVFAGHRVRRRRLG</sequence>
<keyword evidence="10" id="KW-1185">Reference proteome</keyword>
<evidence type="ECO:0000313" key="9">
    <source>
        <dbReference type="EMBL" id="MDU0327575.1"/>
    </source>
</evidence>
<evidence type="ECO:0000256" key="2">
    <source>
        <dbReference type="ARBA" id="ARBA00022729"/>
    </source>
</evidence>
<keyword evidence="2 7" id="KW-0732">Signal</keyword>
<dbReference type="InterPro" id="IPR005087">
    <property type="entry name" value="CBM11"/>
</dbReference>
<name>A0ABU3RYE2_9MICO</name>
<dbReference type="Pfam" id="PF03160">
    <property type="entry name" value="Calx-beta"/>
    <property type="match status" value="1"/>
</dbReference>
<dbReference type="CDD" id="cd08023">
    <property type="entry name" value="GH16_laminarinase_like"/>
    <property type="match status" value="1"/>
</dbReference>
<dbReference type="SMART" id="SM00237">
    <property type="entry name" value="Calx_beta"/>
    <property type="match status" value="1"/>
</dbReference>
<dbReference type="SUPFAM" id="SSF49785">
    <property type="entry name" value="Galactose-binding domain-like"/>
    <property type="match status" value="2"/>
</dbReference>
<comment type="caution">
    <text evidence="9">The sequence shown here is derived from an EMBL/GenBank/DDBJ whole genome shotgun (WGS) entry which is preliminary data.</text>
</comment>
<dbReference type="InterPro" id="IPR050546">
    <property type="entry name" value="Glycosyl_Hydrlase_16"/>
</dbReference>
<feature type="domain" description="GH16" evidence="8">
    <location>
        <begin position="644"/>
        <end position="909"/>
    </location>
</feature>
<feature type="signal peptide" evidence="7">
    <location>
        <begin position="1"/>
        <end position="33"/>
    </location>
</feature>
<evidence type="ECO:0000256" key="5">
    <source>
        <dbReference type="SAM" id="MobiDB-lite"/>
    </source>
</evidence>
<feature type="transmembrane region" description="Helical" evidence="6">
    <location>
        <begin position="1030"/>
        <end position="1047"/>
    </location>
</feature>
<dbReference type="InterPro" id="IPR008979">
    <property type="entry name" value="Galactose-bd-like_sf"/>
</dbReference>
<dbReference type="SUPFAM" id="SSF141072">
    <property type="entry name" value="CalX-like"/>
    <property type="match status" value="1"/>
</dbReference>
<keyword evidence="6" id="KW-0472">Membrane</keyword>
<evidence type="ECO:0000256" key="4">
    <source>
        <dbReference type="ARBA" id="ARBA00022837"/>
    </source>
</evidence>
<dbReference type="PANTHER" id="PTHR10963">
    <property type="entry name" value="GLYCOSYL HYDROLASE-RELATED"/>
    <property type="match status" value="1"/>
</dbReference>
<evidence type="ECO:0000313" key="10">
    <source>
        <dbReference type="Proteomes" id="UP001256673"/>
    </source>
</evidence>
<dbReference type="PANTHER" id="PTHR10963:SF55">
    <property type="entry name" value="GLYCOSIDE HYDROLASE FAMILY 16 PROTEIN"/>
    <property type="match status" value="1"/>
</dbReference>
<protein>
    <submittedName>
        <fullName evidence="9">Carbohydrate binding domain-containing protein</fullName>
    </submittedName>
</protein>
<evidence type="ECO:0000256" key="1">
    <source>
        <dbReference type="ARBA" id="ARBA00006865"/>
    </source>
</evidence>
<dbReference type="Pfam" id="PF03425">
    <property type="entry name" value="CBM_11"/>
    <property type="match status" value="4"/>
</dbReference>
<proteinExistence type="inferred from homology"/>
<dbReference type="InterPro" id="IPR000757">
    <property type="entry name" value="Beta-glucanase-like"/>
</dbReference>
<accession>A0ABU3RYE2</accession>
<keyword evidence="6" id="KW-0812">Transmembrane</keyword>
<evidence type="ECO:0000256" key="7">
    <source>
        <dbReference type="SAM" id="SignalP"/>
    </source>
</evidence>